<dbReference type="PROSITE" id="PS51353">
    <property type="entry name" value="ARSC"/>
    <property type="match status" value="1"/>
</dbReference>
<keyword evidence="4" id="KW-1185">Reference proteome</keyword>
<comment type="similarity">
    <text evidence="1 2">Belongs to the ArsC family.</text>
</comment>
<protein>
    <submittedName>
        <fullName evidence="3">ArsC/Spx/MgsR family protein</fullName>
    </submittedName>
</protein>
<proteinExistence type="inferred from homology"/>
<accession>A0ABZ0VZZ4</accession>
<evidence type="ECO:0000313" key="4">
    <source>
        <dbReference type="Proteomes" id="UP001325680"/>
    </source>
</evidence>
<dbReference type="Pfam" id="PF03960">
    <property type="entry name" value="ArsC"/>
    <property type="match status" value="1"/>
</dbReference>
<dbReference type="Proteomes" id="UP001325680">
    <property type="component" value="Chromosome"/>
</dbReference>
<name>A0ABZ0VZZ4_9BACT</name>
<dbReference type="EMBL" id="CP139960">
    <property type="protein sequence ID" value="WQD36590.1"/>
    <property type="molecule type" value="Genomic_DNA"/>
</dbReference>
<dbReference type="SUPFAM" id="SSF52833">
    <property type="entry name" value="Thioredoxin-like"/>
    <property type="match status" value="1"/>
</dbReference>
<sequence length="118" mass="13545">MKKIYYLSTCSTCTEIMKEANISEQTGFKLQDIRTQPITSTQLDEMKKLAGSFESLFSRRALKYKELGLKDKALTEQDYKNYILEHDTFLKRPVVILGDKIFIGSEKKNVAALKDALK</sequence>
<dbReference type="Gene3D" id="3.40.30.10">
    <property type="entry name" value="Glutaredoxin"/>
    <property type="match status" value="1"/>
</dbReference>
<dbReference type="PANTHER" id="PTHR30041">
    <property type="entry name" value="ARSENATE REDUCTASE"/>
    <property type="match status" value="1"/>
</dbReference>
<reference evidence="3 4" key="1">
    <citation type="submission" date="2023-12" db="EMBL/GenBank/DDBJ databases">
        <title>Genome sequencing and assembly of bacterial species from a model synthetic community.</title>
        <authorList>
            <person name="Hogle S.L."/>
        </authorList>
    </citation>
    <scope>NUCLEOTIDE SEQUENCE [LARGE SCALE GENOMIC DNA]</scope>
    <source>
        <strain evidence="3 4">HAMBI_3031</strain>
    </source>
</reference>
<dbReference type="InterPro" id="IPR006660">
    <property type="entry name" value="Arsenate_reductase-like"/>
</dbReference>
<gene>
    <name evidence="3" type="ORF">U0035_13030</name>
</gene>
<evidence type="ECO:0000256" key="1">
    <source>
        <dbReference type="ARBA" id="ARBA00007198"/>
    </source>
</evidence>
<organism evidence="3 4">
    <name type="scientific">Niabella yanshanensis</name>
    <dbReference type="NCBI Taxonomy" id="577386"/>
    <lineage>
        <taxon>Bacteria</taxon>
        <taxon>Pseudomonadati</taxon>
        <taxon>Bacteroidota</taxon>
        <taxon>Chitinophagia</taxon>
        <taxon>Chitinophagales</taxon>
        <taxon>Chitinophagaceae</taxon>
        <taxon>Niabella</taxon>
    </lineage>
</organism>
<evidence type="ECO:0000313" key="3">
    <source>
        <dbReference type="EMBL" id="WQD36590.1"/>
    </source>
</evidence>
<dbReference type="PANTHER" id="PTHR30041:SF8">
    <property type="entry name" value="PROTEIN YFFB"/>
    <property type="match status" value="1"/>
</dbReference>
<dbReference type="RefSeq" id="WP_114790212.1">
    <property type="nucleotide sequence ID" value="NZ_CP139960.1"/>
</dbReference>
<dbReference type="InterPro" id="IPR036249">
    <property type="entry name" value="Thioredoxin-like_sf"/>
</dbReference>
<evidence type="ECO:0000256" key="2">
    <source>
        <dbReference type="PROSITE-ProRule" id="PRU01282"/>
    </source>
</evidence>